<dbReference type="KEGG" id="bhs:BM1374165_01374"/>
<evidence type="ECO:0000313" key="2">
    <source>
        <dbReference type="EMBL" id="CDO47356.1"/>
    </source>
</evidence>
<sequence>MDDIFIIEGGYFLLSLESYLKVLAVLSYLLKVFLYRDRCV</sequence>
<dbReference type="Proteomes" id="UP000019801">
    <property type="component" value="Chromosome I"/>
</dbReference>
<gene>
    <name evidence="2" type="ORF">BM1374165_01374</name>
</gene>
<keyword evidence="1" id="KW-1133">Transmembrane helix</keyword>
<keyword evidence="1" id="KW-0812">Transmembrane</keyword>
<proteinExistence type="predicted"/>
<dbReference type="EMBL" id="HG969191">
    <property type="protein sequence ID" value="CDO47356.1"/>
    <property type="molecule type" value="Genomic_DNA"/>
</dbReference>
<accession>X5M4P4</accession>
<evidence type="ECO:0000256" key="1">
    <source>
        <dbReference type="SAM" id="Phobius"/>
    </source>
</evidence>
<dbReference type="PATRIC" id="fig|38323.5.peg.1434"/>
<keyword evidence="1" id="KW-0472">Membrane</keyword>
<name>X5M4P4_BARHN</name>
<dbReference type="AlphaFoldDB" id="X5M4P4"/>
<protein>
    <submittedName>
        <fullName evidence="2">Uncharacterized protein</fullName>
    </submittedName>
</protein>
<dbReference type="KEGG" id="bhn:PRJBM_01294"/>
<organism evidence="2 3">
    <name type="scientific">Bartonella henselae</name>
    <name type="common">Rochalimaea henselae</name>
    <dbReference type="NCBI Taxonomy" id="38323"/>
    <lineage>
        <taxon>Bacteria</taxon>
        <taxon>Pseudomonadati</taxon>
        <taxon>Pseudomonadota</taxon>
        <taxon>Alphaproteobacteria</taxon>
        <taxon>Hyphomicrobiales</taxon>
        <taxon>Bartonellaceae</taxon>
        <taxon>Bartonella</taxon>
    </lineage>
</organism>
<evidence type="ECO:0000313" key="3">
    <source>
        <dbReference type="Proteomes" id="UP000019801"/>
    </source>
</evidence>
<reference evidence="3" key="1">
    <citation type="submission" date="2013-11" db="EMBL/GenBank/DDBJ databases">
        <title>Genome sequencing of Bartonella spp. isolated from human blood.</title>
        <authorList>
            <person name="Raoult D."/>
        </authorList>
    </citation>
    <scope>NUCLEOTIDE SEQUENCE</scope>
    <source>
        <strain evidence="3">BM1374165</strain>
    </source>
</reference>
<feature type="transmembrane region" description="Helical" evidence="1">
    <location>
        <begin position="12"/>
        <end position="34"/>
    </location>
</feature>